<accession>A0A2P7U1U9</accession>
<evidence type="ECO:0000313" key="1">
    <source>
        <dbReference type="EMBL" id="PSJ80901.1"/>
    </source>
</evidence>
<dbReference type="Proteomes" id="UP000241868">
    <property type="component" value="Unassembled WGS sequence"/>
</dbReference>
<evidence type="ECO:0000313" key="2">
    <source>
        <dbReference type="Proteomes" id="UP000241868"/>
    </source>
</evidence>
<dbReference type="AlphaFoldDB" id="A0A2P7U1U9"/>
<gene>
    <name evidence="1" type="ORF">C7N83_03750</name>
</gene>
<protein>
    <submittedName>
        <fullName evidence="1">Uncharacterized protein</fullName>
    </submittedName>
</protein>
<comment type="caution">
    <text evidence="1">The sequence shown here is derived from an EMBL/GenBank/DDBJ whole genome shotgun (WGS) entry which is preliminary data.</text>
</comment>
<sequence>MRELPLFEFQQFYVFQRCLKIQKQAKISATGRNKMLKPKPANRFKKDGLRVFVYAQNKDPGGLGSKSTKVKNWTKEMPNRLTILKIEYHHSRIAG</sequence>
<proteinExistence type="predicted"/>
<dbReference type="EMBL" id="PXYY01000013">
    <property type="protein sequence ID" value="PSJ80901.1"/>
    <property type="molecule type" value="Genomic_DNA"/>
</dbReference>
<keyword evidence="2" id="KW-1185">Reference proteome</keyword>
<dbReference type="RefSeq" id="WP_106740740.1">
    <property type="nucleotide sequence ID" value="NZ_PXYY01000013.1"/>
</dbReference>
<reference evidence="1 2" key="1">
    <citation type="submission" date="2018-03" db="EMBL/GenBank/DDBJ databases">
        <title>Neisseria weixii sp. nov., isolated from the intestinal contents of Tibetan Plateau pika (Ochotona curzoniae) in Yushu, Qinghai Province, China.</title>
        <authorList>
            <person name="Gui Z."/>
        </authorList>
    </citation>
    <scope>NUCLEOTIDE SEQUENCE [LARGE SCALE GENOMIC DNA]</scope>
    <source>
        <strain evidence="1 2">ATCC 51483</strain>
    </source>
</reference>
<organism evidence="1 2">
    <name type="scientific">Neisseria iguanae</name>
    <dbReference type="NCBI Taxonomy" id="90242"/>
    <lineage>
        <taxon>Bacteria</taxon>
        <taxon>Pseudomonadati</taxon>
        <taxon>Pseudomonadota</taxon>
        <taxon>Betaproteobacteria</taxon>
        <taxon>Neisseriales</taxon>
        <taxon>Neisseriaceae</taxon>
        <taxon>Neisseria</taxon>
    </lineage>
</organism>
<name>A0A2P7U1U9_9NEIS</name>